<reference evidence="2 4" key="2">
    <citation type="journal article" date="2014" name="BMC Genomics">
        <title>An improved genome release (version Mt4.0) for the model legume Medicago truncatula.</title>
        <authorList>
            <person name="Tang H."/>
            <person name="Krishnakumar V."/>
            <person name="Bidwell S."/>
            <person name="Rosen B."/>
            <person name="Chan A."/>
            <person name="Zhou S."/>
            <person name="Gentzbittel L."/>
            <person name="Childs K.L."/>
            <person name="Yandell M."/>
            <person name="Gundlach H."/>
            <person name="Mayer K.F."/>
            <person name="Schwartz D.C."/>
            <person name="Town C.D."/>
        </authorList>
    </citation>
    <scope>GENOME REANNOTATION</scope>
    <source>
        <strain evidence="3 4">cv. Jemalong A17</strain>
    </source>
</reference>
<dbReference type="AlphaFoldDB" id="G7IX08"/>
<dbReference type="Proteomes" id="UP000002051">
    <property type="component" value="Chromosome 3"/>
</dbReference>
<evidence type="ECO:0000313" key="2">
    <source>
        <dbReference type="EMBL" id="AES69624.1"/>
    </source>
</evidence>
<proteinExistence type="predicted"/>
<keyword evidence="4" id="KW-1185">Reference proteome</keyword>
<dbReference type="EMBL" id="CM001219">
    <property type="protein sequence ID" value="AES69624.1"/>
    <property type="molecule type" value="Genomic_DNA"/>
</dbReference>
<reference evidence="3" key="3">
    <citation type="submission" date="2015-04" db="UniProtKB">
        <authorList>
            <consortium name="EnsemblPlants"/>
        </authorList>
    </citation>
    <scope>IDENTIFICATION</scope>
    <source>
        <strain evidence="3">cv. Jemalong A17</strain>
    </source>
</reference>
<feature type="transmembrane region" description="Helical" evidence="1">
    <location>
        <begin position="12"/>
        <end position="32"/>
    </location>
</feature>
<dbReference type="EnsemblPlants" id="AES69624">
    <property type="protein sequence ID" value="AES69624"/>
    <property type="gene ID" value="MTR_3g032420"/>
</dbReference>
<keyword evidence="1 2" id="KW-0812">Transmembrane</keyword>
<keyword evidence="1" id="KW-1133">Transmembrane helix</keyword>
<sequence>MIWTITLQIQKHDYFGDLSFIILFVGILPLYAINLGAVSLFVDSPFTFLAMFVFDILYRFE</sequence>
<dbReference type="PaxDb" id="3880-AES69624"/>
<gene>
    <name evidence="2" type="ordered locus">MTR_3g032420</name>
</gene>
<name>G7IX08_MEDTR</name>
<evidence type="ECO:0000313" key="4">
    <source>
        <dbReference type="Proteomes" id="UP000002051"/>
    </source>
</evidence>
<evidence type="ECO:0000256" key="1">
    <source>
        <dbReference type="SAM" id="Phobius"/>
    </source>
</evidence>
<dbReference type="HOGENOM" id="CLU_172100_2_0_1"/>
<reference evidence="2 4" key="1">
    <citation type="journal article" date="2011" name="Nature">
        <title>The Medicago genome provides insight into the evolution of rhizobial symbioses.</title>
        <authorList>
            <person name="Young N.D."/>
            <person name="Debelle F."/>
            <person name="Oldroyd G.E."/>
            <person name="Geurts R."/>
            <person name="Cannon S.B."/>
            <person name="Udvardi M.K."/>
            <person name="Benedito V.A."/>
            <person name="Mayer K.F."/>
            <person name="Gouzy J."/>
            <person name="Schoof H."/>
            <person name="Van de Peer Y."/>
            <person name="Proost S."/>
            <person name="Cook D.R."/>
            <person name="Meyers B.C."/>
            <person name="Spannagl M."/>
            <person name="Cheung F."/>
            <person name="De Mita S."/>
            <person name="Krishnakumar V."/>
            <person name="Gundlach H."/>
            <person name="Zhou S."/>
            <person name="Mudge J."/>
            <person name="Bharti A.K."/>
            <person name="Murray J.D."/>
            <person name="Naoumkina M.A."/>
            <person name="Rosen B."/>
            <person name="Silverstein K.A."/>
            <person name="Tang H."/>
            <person name="Rombauts S."/>
            <person name="Zhao P.X."/>
            <person name="Zhou P."/>
            <person name="Barbe V."/>
            <person name="Bardou P."/>
            <person name="Bechner M."/>
            <person name="Bellec A."/>
            <person name="Berger A."/>
            <person name="Berges H."/>
            <person name="Bidwell S."/>
            <person name="Bisseling T."/>
            <person name="Choisne N."/>
            <person name="Couloux A."/>
            <person name="Denny R."/>
            <person name="Deshpande S."/>
            <person name="Dai X."/>
            <person name="Doyle J.J."/>
            <person name="Dudez A.M."/>
            <person name="Farmer A.D."/>
            <person name="Fouteau S."/>
            <person name="Franken C."/>
            <person name="Gibelin C."/>
            <person name="Gish J."/>
            <person name="Goldstein S."/>
            <person name="Gonzalez A.J."/>
            <person name="Green P.J."/>
            <person name="Hallab A."/>
            <person name="Hartog M."/>
            <person name="Hua A."/>
            <person name="Humphray S.J."/>
            <person name="Jeong D.H."/>
            <person name="Jing Y."/>
            <person name="Jocker A."/>
            <person name="Kenton S.M."/>
            <person name="Kim D.J."/>
            <person name="Klee K."/>
            <person name="Lai H."/>
            <person name="Lang C."/>
            <person name="Lin S."/>
            <person name="Macmil S.L."/>
            <person name="Magdelenat G."/>
            <person name="Matthews L."/>
            <person name="McCorrison J."/>
            <person name="Monaghan E.L."/>
            <person name="Mun J.H."/>
            <person name="Najar F.Z."/>
            <person name="Nicholson C."/>
            <person name="Noirot C."/>
            <person name="O'Bleness M."/>
            <person name="Paule C.R."/>
            <person name="Poulain J."/>
            <person name="Prion F."/>
            <person name="Qin B."/>
            <person name="Qu C."/>
            <person name="Retzel E.F."/>
            <person name="Riddle C."/>
            <person name="Sallet E."/>
            <person name="Samain S."/>
            <person name="Samson N."/>
            <person name="Sanders I."/>
            <person name="Saurat O."/>
            <person name="Scarpelli C."/>
            <person name="Schiex T."/>
            <person name="Segurens B."/>
            <person name="Severin A.J."/>
            <person name="Sherrier D.J."/>
            <person name="Shi R."/>
            <person name="Sims S."/>
            <person name="Singer S.R."/>
            <person name="Sinharoy S."/>
            <person name="Sterck L."/>
            <person name="Viollet A."/>
            <person name="Wang B.B."/>
            <person name="Wang K."/>
            <person name="Wang M."/>
            <person name="Wang X."/>
            <person name="Warfsmann J."/>
            <person name="Weissenbach J."/>
            <person name="White D.D."/>
            <person name="White J.D."/>
            <person name="Wiley G.B."/>
            <person name="Wincker P."/>
            <person name="Xing Y."/>
            <person name="Yang L."/>
            <person name="Yao Z."/>
            <person name="Ying F."/>
            <person name="Zhai J."/>
            <person name="Zhou L."/>
            <person name="Zuber A."/>
            <person name="Denarie J."/>
            <person name="Dixon R.A."/>
            <person name="May G.D."/>
            <person name="Schwartz D.C."/>
            <person name="Rogers J."/>
            <person name="Quetier F."/>
            <person name="Town C.D."/>
            <person name="Roe B.A."/>
        </authorList>
    </citation>
    <scope>NUCLEOTIDE SEQUENCE [LARGE SCALE GENOMIC DNA]</scope>
    <source>
        <strain evidence="2">A17</strain>
        <strain evidence="3 4">cv. Jemalong A17</strain>
    </source>
</reference>
<keyword evidence="1" id="KW-0472">Membrane</keyword>
<evidence type="ECO:0000313" key="3">
    <source>
        <dbReference type="EnsemblPlants" id="AES69624"/>
    </source>
</evidence>
<protein>
    <submittedName>
        <fullName evidence="2">Transmembrane protein, putative</fullName>
    </submittedName>
</protein>
<organism evidence="2 4">
    <name type="scientific">Medicago truncatula</name>
    <name type="common">Barrel medic</name>
    <name type="synonym">Medicago tribuloides</name>
    <dbReference type="NCBI Taxonomy" id="3880"/>
    <lineage>
        <taxon>Eukaryota</taxon>
        <taxon>Viridiplantae</taxon>
        <taxon>Streptophyta</taxon>
        <taxon>Embryophyta</taxon>
        <taxon>Tracheophyta</taxon>
        <taxon>Spermatophyta</taxon>
        <taxon>Magnoliopsida</taxon>
        <taxon>eudicotyledons</taxon>
        <taxon>Gunneridae</taxon>
        <taxon>Pentapetalae</taxon>
        <taxon>rosids</taxon>
        <taxon>fabids</taxon>
        <taxon>Fabales</taxon>
        <taxon>Fabaceae</taxon>
        <taxon>Papilionoideae</taxon>
        <taxon>50 kb inversion clade</taxon>
        <taxon>NPAAA clade</taxon>
        <taxon>Hologalegina</taxon>
        <taxon>IRL clade</taxon>
        <taxon>Trifolieae</taxon>
        <taxon>Medicago</taxon>
    </lineage>
</organism>
<accession>G7IX08</accession>